<feature type="compositionally biased region" description="Basic and acidic residues" evidence="1">
    <location>
        <begin position="284"/>
        <end position="301"/>
    </location>
</feature>
<evidence type="ECO:0000313" key="2">
    <source>
        <dbReference type="EMBL" id="CAF4241025.1"/>
    </source>
</evidence>
<dbReference type="AlphaFoldDB" id="A0A820E1A7"/>
<proteinExistence type="predicted"/>
<comment type="caution">
    <text evidence="2">The sequence shown here is derived from an EMBL/GenBank/DDBJ whole genome shotgun (WGS) entry which is preliminary data.</text>
</comment>
<protein>
    <submittedName>
        <fullName evidence="2">Uncharacterized protein</fullName>
    </submittedName>
</protein>
<reference evidence="2" key="1">
    <citation type="submission" date="2021-02" db="EMBL/GenBank/DDBJ databases">
        <authorList>
            <person name="Nowell W R."/>
        </authorList>
    </citation>
    <scope>NUCLEOTIDE SEQUENCE</scope>
</reference>
<evidence type="ECO:0000256" key="1">
    <source>
        <dbReference type="SAM" id="MobiDB-lite"/>
    </source>
</evidence>
<dbReference type="EMBL" id="CAJOBD010020480">
    <property type="protein sequence ID" value="CAF4241025.1"/>
    <property type="molecule type" value="Genomic_DNA"/>
</dbReference>
<name>A0A820E1A7_9BILA</name>
<sequence>FQTMANAFETIDSNIEPIYKFCFDNSNKHIHLTQQQLDRIPYLSTLLQNKDDFSTIQNQNSEYILKPPIDYTSFMLILHSIPSGQPYLLFNELHEDENILDVLKLFNYLGVNLFPTPFFKGENLVSSDPMDNINELLGHVEYHRVKNLSEIRSTAAEFIIALSKKKYDLYDFNTMECIFALLMIIFSNADIFSSRFRHHTLTVVKECCLSLFPEKQQLQLPTTQQIAQNKTIDSWMYLYDNEQSVPENFENAFAWRGDYKSIQVNHTNAKSARSGRFNTLPKRPKVDKFKNRFGSKDKKCR</sequence>
<gene>
    <name evidence="2" type="ORF">JBS370_LOCUS38313</name>
</gene>
<organism evidence="2 3">
    <name type="scientific">Rotaria sordida</name>
    <dbReference type="NCBI Taxonomy" id="392033"/>
    <lineage>
        <taxon>Eukaryota</taxon>
        <taxon>Metazoa</taxon>
        <taxon>Spiralia</taxon>
        <taxon>Gnathifera</taxon>
        <taxon>Rotifera</taxon>
        <taxon>Eurotatoria</taxon>
        <taxon>Bdelloidea</taxon>
        <taxon>Philodinida</taxon>
        <taxon>Philodinidae</taxon>
        <taxon>Rotaria</taxon>
    </lineage>
</organism>
<feature type="non-terminal residue" evidence="2">
    <location>
        <position position="1"/>
    </location>
</feature>
<feature type="region of interest" description="Disordered" evidence="1">
    <location>
        <begin position="270"/>
        <end position="301"/>
    </location>
</feature>
<evidence type="ECO:0000313" key="3">
    <source>
        <dbReference type="Proteomes" id="UP000663836"/>
    </source>
</evidence>
<dbReference type="Proteomes" id="UP000663836">
    <property type="component" value="Unassembled WGS sequence"/>
</dbReference>
<accession>A0A820E1A7</accession>